<protein>
    <recommendedName>
        <fullName evidence="3">RHS repeat protein</fullName>
    </recommendedName>
</protein>
<evidence type="ECO:0000313" key="2">
    <source>
        <dbReference type="Proteomes" id="UP000318733"/>
    </source>
</evidence>
<evidence type="ECO:0008006" key="3">
    <source>
        <dbReference type="Google" id="ProtNLM"/>
    </source>
</evidence>
<dbReference type="Proteomes" id="UP000318733">
    <property type="component" value="Unassembled WGS sequence"/>
</dbReference>
<sequence>MLSYDENGNAEFKNAYSYSANKKLVTLKGYFLDGKRSYTNSESYKIDASGRILEKYHYNEGFAPDVKYQYEKTVYKYNAKGLRVEEVEYDLNGSKTSQRFNKYNQNNDLAETNYIWLKDQRGNEHITFTYTKYDKHHNWLIKNLFLNGHFHSVTERQITYYK</sequence>
<reference evidence="1 2" key="1">
    <citation type="submission" date="2019-07" db="EMBL/GenBank/DDBJ databases">
        <authorList>
            <person name="Huq M.A."/>
        </authorList>
    </citation>
    <scope>NUCLEOTIDE SEQUENCE [LARGE SCALE GENOMIC DNA]</scope>
    <source>
        <strain evidence="1 2">MAH-19</strain>
    </source>
</reference>
<organism evidence="1 2">
    <name type="scientific">Mucilaginibacter corticis</name>
    <dbReference type="NCBI Taxonomy" id="2597670"/>
    <lineage>
        <taxon>Bacteria</taxon>
        <taxon>Pseudomonadati</taxon>
        <taxon>Bacteroidota</taxon>
        <taxon>Sphingobacteriia</taxon>
        <taxon>Sphingobacteriales</taxon>
        <taxon>Sphingobacteriaceae</taxon>
        <taxon>Mucilaginibacter</taxon>
    </lineage>
</organism>
<dbReference type="RefSeq" id="WP_144249969.1">
    <property type="nucleotide sequence ID" value="NZ_VLPK01000004.1"/>
</dbReference>
<dbReference type="EMBL" id="VLPK01000004">
    <property type="protein sequence ID" value="TSJ38688.1"/>
    <property type="molecule type" value="Genomic_DNA"/>
</dbReference>
<accession>A0A556MFJ4</accession>
<gene>
    <name evidence="1" type="ORF">FO440_19475</name>
</gene>
<name>A0A556MFJ4_9SPHI</name>
<proteinExistence type="predicted"/>
<keyword evidence="2" id="KW-1185">Reference proteome</keyword>
<comment type="caution">
    <text evidence="1">The sequence shown here is derived from an EMBL/GenBank/DDBJ whole genome shotgun (WGS) entry which is preliminary data.</text>
</comment>
<dbReference type="AlphaFoldDB" id="A0A556MFJ4"/>
<dbReference type="OrthoDB" id="1046747at2"/>
<evidence type="ECO:0000313" key="1">
    <source>
        <dbReference type="EMBL" id="TSJ38688.1"/>
    </source>
</evidence>